<keyword evidence="2" id="KW-0964">Secreted</keyword>
<dbReference type="EMBL" id="JAENII010000006">
    <property type="protein sequence ID" value="MBK1827368.1"/>
    <property type="molecule type" value="Genomic_DNA"/>
</dbReference>
<evidence type="ECO:0000313" key="6">
    <source>
        <dbReference type="Proteomes" id="UP000658278"/>
    </source>
</evidence>
<evidence type="ECO:0000256" key="4">
    <source>
        <dbReference type="SAM" id="MobiDB-lite"/>
    </source>
</evidence>
<dbReference type="PANTHER" id="PTHR11475:SF4">
    <property type="entry name" value="CHORION PEROXIDASE"/>
    <property type="match status" value="1"/>
</dbReference>
<dbReference type="CDD" id="cd09822">
    <property type="entry name" value="peroxinectin_like_bacterial"/>
    <property type="match status" value="1"/>
</dbReference>
<reference evidence="5" key="1">
    <citation type="submission" date="2021-01" db="EMBL/GenBank/DDBJ databases">
        <title>Modified the classification status of verrucomicrobia.</title>
        <authorList>
            <person name="Feng X."/>
        </authorList>
    </citation>
    <scope>NUCLEOTIDE SEQUENCE</scope>
    <source>
        <strain evidence="5">KCTC 22201</strain>
    </source>
</reference>
<feature type="compositionally biased region" description="Basic and acidic residues" evidence="4">
    <location>
        <begin position="570"/>
        <end position="590"/>
    </location>
</feature>
<feature type="region of interest" description="Disordered" evidence="4">
    <location>
        <begin position="24"/>
        <end position="84"/>
    </location>
</feature>
<dbReference type="PRINTS" id="PR00457">
    <property type="entry name" value="ANPEROXIDASE"/>
</dbReference>
<comment type="subcellular location">
    <subcellularLocation>
        <location evidence="1">Secreted</location>
    </subcellularLocation>
</comment>
<dbReference type="GO" id="GO:0005576">
    <property type="term" value="C:extracellular region"/>
    <property type="evidence" value="ECO:0007669"/>
    <property type="project" value="UniProtKB-SubCell"/>
</dbReference>
<dbReference type="PROSITE" id="PS50292">
    <property type="entry name" value="PEROXIDASE_3"/>
    <property type="match status" value="1"/>
</dbReference>
<evidence type="ECO:0000256" key="3">
    <source>
        <dbReference type="ARBA" id="ARBA00023180"/>
    </source>
</evidence>
<dbReference type="GO" id="GO:0004601">
    <property type="term" value="F:peroxidase activity"/>
    <property type="evidence" value="ECO:0007669"/>
    <property type="project" value="InterPro"/>
</dbReference>
<keyword evidence="6" id="KW-1185">Reference proteome</keyword>
<dbReference type="Proteomes" id="UP000658278">
    <property type="component" value="Unassembled WGS sequence"/>
</dbReference>
<accession>A0A934RCU1</accession>
<keyword evidence="3" id="KW-0325">Glycoprotein</keyword>
<dbReference type="InterPro" id="IPR010255">
    <property type="entry name" value="Haem_peroxidase_sf"/>
</dbReference>
<dbReference type="RefSeq" id="WP_200278816.1">
    <property type="nucleotide sequence ID" value="NZ_JAENII010000006.1"/>
</dbReference>
<feature type="compositionally biased region" description="Pro residues" evidence="4">
    <location>
        <begin position="34"/>
        <end position="52"/>
    </location>
</feature>
<feature type="region of interest" description="Disordered" evidence="4">
    <location>
        <begin position="565"/>
        <end position="590"/>
    </location>
</feature>
<dbReference type="InterPro" id="IPR037120">
    <property type="entry name" value="Haem_peroxidase_sf_animal"/>
</dbReference>
<dbReference type="Gene3D" id="1.10.640.10">
    <property type="entry name" value="Haem peroxidase domain superfamily, animal type"/>
    <property type="match status" value="1"/>
</dbReference>
<dbReference type="GO" id="GO:0006979">
    <property type="term" value="P:response to oxidative stress"/>
    <property type="evidence" value="ECO:0007669"/>
    <property type="project" value="InterPro"/>
</dbReference>
<evidence type="ECO:0000313" key="5">
    <source>
        <dbReference type="EMBL" id="MBK1827368.1"/>
    </source>
</evidence>
<dbReference type="GO" id="GO:0020037">
    <property type="term" value="F:heme binding"/>
    <property type="evidence" value="ECO:0007669"/>
    <property type="project" value="InterPro"/>
</dbReference>
<dbReference type="Pfam" id="PF03098">
    <property type="entry name" value="An_peroxidase"/>
    <property type="match status" value="1"/>
</dbReference>
<evidence type="ECO:0000256" key="1">
    <source>
        <dbReference type="ARBA" id="ARBA00004613"/>
    </source>
</evidence>
<name>A0A934RCU1_9BACT</name>
<comment type="caution">
    <text evidence="5">The sequence shown here is derived from an EMBL/GenBank/DDBJ whole genome shotgun (WGS) entry which is preliminary data.</text>
</comment>
<organism evidence="5 6">
    <name type="scientific">Haloferula rosea</name>
    <dbReference type="NCBI Taxonomy" id="490093"/>
    <lineage>
        <taxon>Bacteria</taxon>
        <taxon>Pseudomonadati</taxon>
        <taxon>Verrucomicrobiota</taxon>
        <taxon>Verrucomicrobiia</taxon>
        <taxon>Verrucomicrobiales</taxon>
        <taxon>Verrucomicrobiaceae</taxon>
        <taxon>Haloferula</taxon>
    </lineage>
</organism>
<evidence type="ECO:0008006" key="7">
    <source>
        <dbReference type="Google" id="ProtNLM"/>
    </source>
</evidence>
<dbReference type="InterPro" id="IPR019791">
    <property type="entry name" value="Haem_peroxidase_animal"/>
</dbReference>
<protein>
    <recommendedName>
        <fullName evidence="7">Peroxidase</fullName>
    </recommendedName>
</protein>
<sequence length="590" mass="65674">MKHHATPTTIAILLTGAILTGAVSAQNRGERRPPGIPLPRTRPPADQSPPPRGESSDGTEFPTEFRSINGLGNHLDEPELGNTGEPFLRLFENAYADGVGEPAGQDRPSARAISNAVVAQTEETPNERGATDYLWQWGQFLDHDIDETPTLDPAEAFDIEVPTGDPWFDPYGTGSITIAMNRSYFELIDGARQQVNEITAFIDASNVYGSEESRAYALRMLDGSGMLKTTDSVHGPLLPYNEGGFANAPTESADWFLAGDVRANEQAALTAMHTLFVREHNHWARSFREANPSASEDDIYEFARMIVGAEMQHITYREFLPILLGPEAIPPYRGYREEVDPSIANEFATAVYRFGHSLLPNTILRLDEHGDPAEEGNLELASAFFDPSLIEENGIDSLLRGLAAQPCQELDNQLVDGVRNFLFGPPGAGGFDLASLNIQRGRDHGLPSYNEVRRALGMRPARNFRDVHPDREIQDKLAEVYSDVDQIDLWVGGLCEPHVPGAMVGPVIHRIVVDQFVRLRDGDRFWYEHALAPEILELVEEQTLARIIRRNTGIGDEIQDHVFLVPGTPDRPDELRNRTPQRRPDDRRRR</sequence>
<dbReference type="SUPFAM" id="SSF48113">
    <property type="entry name" value="Heme-dependent peroxidases"/>
    <property type="match status" value="1"/>
</dbReference>
<gene>
    <name evidence="5" type="ORF">JIN81_10065</name>
</gene>
<evidence type="ECO:0000256" key="2">
    <source>
        <dbReference type="ARBA" id="ARBA00022525"/>
    </source>
</evidence>
<dbReference type="AlphaFoldDB" id="A0A934RCU1"/>
<dbReference type="PANTHER" id="PTHR11475">
    <property type="entry name" value="OXIDASE/PEROXIDASE"/>
    <property type="match status" value="1"/>
</dbReference>
<proteinExistence type="predicted"/>